<dbReference type="Proteomes" id="UP001652740">
    <property type="component" value="Unplaced"/>
</dbReference>
<name>A0A6J1WZW2_GALME</name>
<dbReference type="PANTHER" id="PTHR28637:SF1">
    <property type="entry name" value="DNA REPLICATION FACTOR CDT1"/>
    <property type="match status" value="1"/>
</dbReference>
<dbReference type="GO" id="GO:0071163">
    <property type="term" value="P:DNA replication preinitiation complex assembly"/>
    <property type="evidence" value="ECO:0007669"/>
    <property type="project" value="InterPro"/>
</dbReference>
<keyword evidence="5" id="KW-1185">Reference proteome</keyword>
<dbReference type="GeneID" id="113521279"/>
<accession>A0A6J1WZW2</accession>
<dbReference type="CDD" id="cd08674">
    <property type="entry name" value="Cdt1_m"/>
    <property type="match status" value="1"/>
</dbReference>
<reference evidence="6" key="1">
    <citation type="submission" date="2025-08" db="UniProtKB">
        <authorList>
            <consortium name="RefSeq"/>
        </authorList>
    </citation>
    <scope>IDENTIFICATION</scope>
    <source>
        <tissue evidence="6">Whole larvae</tissue>
    </source>
</reference>
<dbReference type="CDD" id="cd08767">
    <property type="entry name" value="Cdt1_c"/>
    <property type="match status" value="1"/>
</dbReference>
<evidence type="ECO:0000256" key="2">
    <source>
        <dbReference type="ARBA" id="ARBA00023306"/>
    </source>
</evidence>
<proteinExistence type="inferred from homology"/>
<dbReference type="InterPro" id="IPR032054">
    <property type="entry name" value="Cdt1_C"/>
</dbReference>
<comment type="similarity">
    <text evidence="1">Belongs to the Cdt1 family.</text>
</comment>
<dbReference type="AlphaFoldDB" id="A0A6J1WZW2"/>
<dbReference type="GO" id="GO:0005634">
    <property type="term" value="C:nucleus"/>
    <property type="evidence" value="ECO:0007669"/>
    <property type="project" value="TreeGrafter"/>
</dbReference>
<gene>
    <name evidence="6" type="primary">LOC113521279</name>
</gene>
<evidence type="ECO:0000259" key="4">
    <source>
        <dbReference type="SMART" id="SM01075"/>
    </source>
</evidence>
<dbReference type="Pfam" id="PF08839">
    <property type="entry name" value="CDT1"/>
    <property type="match status" value="1"/>
</dbReference>
<feature type="compositionally biased region" description="Polar residues" evidence="3">
    <location>
        <begin position="178"/>
        <end position="189"/>
    </location>
</feature>
<dbReference type="InterPro" id="IPR036390">
    <property type="entry name" value="WH_DNA-bd_sf"/>
</dbReference>
<dbReference type="InterPro" id="IPR038090">
    <property type="entry name" value="Cdt1_C_WH_dom_sf"/>
</dbReference>
<protein>
    <submittedName>
        <fullName evidence="6">DNA replication factor Cdt1</fullName>
    </submittedName>
</protein>
<evidence type="ECO:0000256" key="1">
    <source>
        <dbReference type="ARBA" id="ARBA00008356"/>
    </source>
</evidence>
<dbReference type="SUPFAM" id="SSF46785">
    <property type="entry name" value="Winged helix' DNA-binding domain"/>
    <property type="match status" value="1"/>
</dbReference>
<dbReference type="Gene3D" id="1.10.10.1420">
    <property type="entry name" value="DNA replication factor Cdt1, C-terminal WH domain"/>
    <property type="match status" value="1"/>
</dbReference>
<evidence type="ECO:0000313" key="6">
    <source>
        <dbReference type="RefSeq" id="XP_026762568.2"/>
    </source>
</evidence>
<dbReference type="InterPro" id="IPR014939">
    <property type="entry name" value="CDT1_Gemini-bd-like"/>
</dbReference>
<dbReference type="InterPro" id="IPR045173">
    <property type="entry name" value="Cdt1"/>
</dbReference>
<dbReference type="GO" id="GO:0003677">
    <property type="term" value="F:DNA binding"/>
    <property type="evidence" value="ECO:0007669"/>
    <property type="project" value="InterPro"/>
</dbReference>
<feature type="region of interest" description="Disordered" evidence="3">
    <location>
        <begin position="168"/>
        <end position="200"/>
    </location>
</feature>
<dbReference type="RefSeq" id="XP_026762568.2">
    <property type="nucleotide sequence ID" value="XM_026906767.3"/>
</dbReference>
<dbReference type="PANTHER" id="PTHR28637">
    <property type="entry name" value="DNA REPLICATION FACTOR CDT1"/>
    <property type="match status" value="1"/>
</dbReference>
<evidence type="ECO:0000313" key="5">
    <source>
        <dbReference type="Proteomes" id="UP001652740"/>
    </source>
</evidence>
<dbReference type="Pfam" id="PF16679">
    <property type="entry name" value="CDT1_C"/>
    <property type="match status" value="1"/>
</dbReference>
<evidence type="ECO:0000256" key="3">
    <source>
        <dbReference type="SAM" id="MobiDB-lite"/>
    </source>
</evidence>
<dbReference type="GO" id="GO:0000278">
    <property type="term" value="P:mitotic cell cycle"/>
    <property type="evidence" value="ECO:0007669"/>
    <property type="project" value="TreeGrafter"/>
</dbReference>
<dbReference type="GO" id="GO:0030174">
    <property type="term" value="P:regulation of DNA-templated DNA replication initiation"/>
    <property type="evidence" value="ECO:0007669"/>
    <property type="project" value="InterPro"/>
</dbReference>
<sequence>MSQTRITSFFNSRKRPAIDDIASPQNKIPHLELVSDDGTKLIKRKVNVNKSDICDVIQSSQLINDTKDEGKKDNLLLQQPLTEQACKHTHASVATPFAKKNNSSNISKASEVSKTQTIQVARKELSLGNIRKKLAGSSRLAEIKASAERISKGIQQLKETGEQRNLKEFKSIDVEVPSSPSKRSSQELSSPKKDLAPADNQERFLISPRKVYVSPVKSPNKVPAYVRHASLATSSTSLPLPHQYKFLAELFRGIETVVALLYNRNEKITFTKLKPSIQEMLKRNFTEKHLAQVKHLVPDFYSYEIQKIKSFTTSSHKETYELVISPNLPNDIKVMNPSVLLERRRFFYETLLRLVKKHHAQYLSSLDPPMIIPDNKLVRWHPEFDLEKLPEIDCAKLPELPNTQKLSSAQDVLAKARDLFKCNTKMERALEKLAEAKARGLTNEEKAVTGINDDKWKTVATNTPSTSTVNILNPALRNLPASLLEKVKAKQAAKALEAMTRSSENEQKYLVYSRLPDLARTLRNIFVTERKNVLAINIILSKLDSSFKANVSASDLQKDIKLLTEEIPEWIKLHDVRNVTYLKLDKNANLKNIISKLETLAEKYRND</sequence>
<feature type="domain" description="CDT1 Geminin-binding" evidence="4">
    <location>
        <begin position="240"/>
        <end position="399"/>
    </location>
</feature>
<dbReference type="GO" id="GO:0070182">
    <property type="term" value="F:DNA polymerase binding"/>
    <property type="evidence" value="ECO:0007669"/>
    <property type="project" value="TreeGrafter"/>
</dbReference>
<dbReference type="SMART" id="SM01075">
    <property type="entry name" value="CDT1"/>
    <property type="match status" value="1"/>
</dbReference>
<organism evidence="5 6">
    <name type="scientific">Galleria mellonella</name>
    <name type="common">Greater wax moth</name>
    <dbReference type="NCBI Taxonomy" id="7137"/>
    <lineage>
        <taxon>Eukaryota</taxon>
        <taxon>Metazoa</taxon>
        <taxon>Ecdysozoa</taxon>
        <taxon>Arthropoda</taxon>
        <taxon>Hexapoda</taxon>
        <taxon>Insecta</taxon>
        <taxon>Pterygota</taxon>
        <taxon>Neoptera</taxon>
        <taxon>Endopterygota</taxon>
        <taxon>Lepidoptera</taxon>
        <taxon>Glossata</taxon>
        <taxon>Ditrysia</taxon>
        <taxon>Pyraloidea</taxon>
        <taxon>Pyralidae</taxon>
        <taxon>Galleriinae</taxon>
        <taxon>Galleria</taxon>
    </lineage>
</organism>
<dbReference type="InParanoid" id="A0A6J1WZW2"/>
<dbReference type="GO" id="GO:0000076">
    <property type="term" value="P:DNA replication checkpoint signaling"/>
    <property type="evidence" value="ECO:0007669"/>
    <property type="project" value="TreeGrafter"/>
</dbReference>
<dbReference type="KEGG" id="gmw:113521279"/>
<feature type="compositionally biased region" description="Basic and acidic residues" evidence="3">
    <location>
        <begin position="190"/>
        <end position="200"/>
    </location>
</feature>
<dbReference type="FunCoup" id="A0A6J1WZW2">
    <property type="interactions" value="990"/>
</dbReference>
<keyword evidence="2" id="KW-0131">Cell cycle</keyword>